<dbReference type="InterPro" id="IPR016181">
    <property type="entry name" value="Acyl_CoA_acyltransferase"/>
</dbReference>
<reference evidence="4 5" key="1">
    <citation type="journal article" date="2015" name="Genome Announc.">
        <title>Draft Genome Sequence of Filamentous Marine Cyanobacterium Lyngbya confervoides Strain BDU141951.</title>
        <authorList>
            <person name="Chandrababunaidu M.M."/>
            <person name="Sen D."/>
            <person name="Tripathy S."/>
        </authorList>
    </citation>
    <scope>NUCLEOTIDE SEQUENCE [LARGE SCALE GENOMIC DNA]</scope>
    <source>
        <strain evidence="4 5">BDU141951</strain>
    </source>
</reference>
<accession>A0ABD4T4K9</accession>
<gene>
    <name evidence="4" type="ORF">QQ91_0011385</name>
</gene>
<dbReference type="PROSITE" id="PS51186">
    <property type="entry name" value="GNAT"/>
    <property type="match status" value="1"/>
</dbReference>
<dbReference type="GO" id="GO:0016746">
    <property type="term" value="F:acyltransferase activity"/>
    <property type="evidence" value="ECO:0007669"/>
    <property type="project" value="UniProtKB-KW"/>
</dbReference>
<dbReference type="SUPFAM" id="SSF55729">
    <property type="entry name" value="Acyl-CoA N-acyltransferases (Nat)"/>
    <property type="match status" value="1"/>
</dbReference>
<comment type="caution">
    <text evidence="4">The sequence shown here is derived from an EMBL/GenBank/DDBJ whole genome shotgun (WGS) entry which is preliminary data.</text>
</comment>
<dbReference type="CDD" id="cd04301">
    <property type="entry name" value="NAT_SF"/>
    <property type="match status" value="1"/>
</dbReference>
<feature type="domain" description="N-acetyltransferase" evidence="3">
    <location>
        <begin position="10"/>
        <end position="154"/>
    </location>
</feature>
<dbReference type="Pfam" id="PF00583">
    <property type="entry name" value="Acetyltransf_1"/>
    <property type="match status" value="1"/>
</dbReference>
<proteinExistence type="predicted"/>
<keyword evidence="1" id="KW-0808">Transferase</keyword>
<evidence type="ECO:0000313" key="5">
    <source>
        <dbReference type="Proteomes" id="UP000031561"/>
    </source>
</evidence>
<dbReference type="RefSeq" id="WP_166275169.1">
    <property type="nucleotide sequence ID" value="NZ_JTHE03000061.1"/>
</dbReference>
<evidence type="ECO:0000256" key="2">
    <source>
        <dbReference type="ARBA" id="ARBA00023315"/>
    </source>
</evidence>
<protein>
    <submittedName>
        <fullName evidence="4">GNAT family N-acetyltransferase</fullName>
    </submittedName>
</protein>
<sequence>MDVCDGLIPPPLAEAGADPVKQLRELFNRAAFWAKDRSEADLSTALAFSSPVISVWNGPQLIGFARATSDGVFRATIWDVVVHPEYRGLGVGRKLLEALLDHPQMRRVERVYLMTTYQQAFYERMGFAENSTTTMVRCAAGAEPAAADLVQDLVSQLQI</sequence>
<dbReference type="EMBL" id="JTHE03000061">
    <property type="protein sequence ID" value="MCM1983419.1"/>
    <property type="molecule type" value="Genomic_DNA"/>
</dbReference>
<evidence type="ECO:0000256" key="1">
    <source>
        <dbReference type="ARBA" id="ARBA00022679"/>
    </source>
</evidence>
<dbReference type="InterPro" id="IPR045039">
    <property type="entry name" value="NSI-like"/>
</dbReference>
<keyword evidence="5" id="KW-1185">Reference proteome</keyword>
<evidence type="ECO:0000313" key="4">
    <source>
        <dbReference type="EMBL" id="MCM1983419.1"/>
    </source>
</evidence>
<dbReference type="AlphaFoldDB" id="A0ABD4T4K9"/>
<dbReference type="Gene3D" id="3.40.630.30">
    <property type="match status" value="1"/>
</dbReference>
<dbReference type="Proteomes" id="UP000031561">
    <property type="component" value="Unassembled WGS sequence"/>
</dbReference>
<dbReference type="PANTHER" id="PTHR43626:SF4">
    <property type="entry name" value="GCN5-RELATED N-ACETYLTRANSFERASE 2, CHLOROPLASTIC"/>
    <property type="match status" value="1"/>
</dbReference>
<dbReference type="PANTHER" id="PTHR43626">
    <property type="entry name" value="ACYL-COA N-ACYLTRANSFERASE"/>
    <property type="match status" value="1"/>
</dbReference>
<dbReference type="InterPro" id="IPR000182">
    <property type="entry name" value="GNAT_dom"/>
</dbReference>
<keyword evidence="2" id="KW-0012">Acyltransferase</keyword>
<evidence type="ECO:0000259" key="3">
    <source>
        <dbReference type="PROSITE" id="PS51186"/>
    </source>
</evidence>
<name>A0ABD4T4K9_9CYAN</name>
<organism evidence="4 5">
    <name type="scientific">Lyngbya confervoides BDU141951</name>
    <dbReference type="NCBI Taxonomy" id="1574623"/>
    <lineage>
        <taxon>Bacteria</taxon>
        <taxon>Bacillati</taxon>
        <taxon>Cyanobacteriota</taxon>
        <taxon>Cyanophyceae</taxon>
        <taxon>Oscillatoriophycideae</taxon>
        <taxon>Oscillatoriales</taxon>
        <taxon>Microcoleaceae</taxon>
        <taxon>Lyngbya</taxon>
    </lineage>
</organism>